<evidence type="ECO:0000313" key="2">
    <source>
        <dbReference type="Proteomes" id="UP000051673"/>
    </source>
</evidence>
<protein>
    <submittedName>
        <fullName evidence="1">Phosphatidylethanolamine-binding protein</fullName>
    </submittedName>
</protein>
<dbReference type="STRING" id="1620.IV67_GL000435"/>
<dbReference type="InterPro" id="IPR008914">
    <property type="entry name" value="PEBP"/>
</dbReference>
<dbReference type="NCBIfam" id="TIGR00481">
    <property type="entry name" value="YbhB/YbcL family Raf kinase inhibitor-like protein"/>
    <property type="match status" value="1"/>
</dbReference>
<dbReference type="Gene3D" id="3.90.280.10">
    <property type="entry name" value="PEBP-like"/>
    <property type="match status" value="1"/>
</dbReference>
<accession>A0A0R2JS15</accession>
<dbReference type="CDD" id="cd00865">
    <property type="entry name" value="PEBP_bact_arch"/>
    <property type="match status" value="1"/>
</dbReference>
<dbReference type="PATRIC" id="fig|1620.3.peg.440"/>
<dbReference type="EMBL" id="JQCD01000024">
    <property type="protein sequence ID" value="KRN76925.1"/>
    <property type="molecule type" value="Genomic_DNA"/>
</dbReference>
<dbReference type="InterPro" id="IPR036610">
    <property type="entry name" value="PEBP-like_sf"/>
</dbReference>
<proteinExistence type="predicted"/>
<reference evidence="1 2" key="1">
    <citation type="journal article" date="2015" name="Genome Announc.">
        <title>Expanding the biotechnology potential of lactobacilli through comparative genomics of 213 strains and associated genera.</title>
        <authorList>
            <person name="Sun Z."/>
            <person name="Harris H.M."/>
            <person name="McCann A."/>
            <person name="Guo C."/>
            <person name="Argimon S."/>
            <person name="Zhang W."/>
            <person name="Yang X."/>
            <person name="Jeffery I.B."/>
            <person name="Cooney J.C."/>
            <person name="Kagawa T.F."/>
            <person name="Liu W."/>
            <person name="Song Y."/>
            <person name="Salvetti E."/>
            <person name="Wrobel A."/>
            <person name="Rasinkangas P."/>
            <person name="Parkhill J."/>
            <person name="Rea M.C."/>
            <person name="O'Sullivan O."/>
            <person name="Ritari J."/>
            <person name="Douillard F.P."/>
            <person name="Paul Ross R."/>
            <person name="Yang R."/>
            <person name="Briner A.E."/>
            <person name="Felis G.E."/>
            <person name="de Vos W.M."/>
            <person name="Barrangou R."/>
            <person name="Klaenhammer T.R."/>
            <person name="Caufield P.W."/>
            <person name="Cui Y."/>
            <person name="Zhang H."/>
            <person name="O'Toole P.W."/>
        </authorList>
    </citation>
    <scope>NUCLEOTIDE SEQUENCE [LARGE SCALE GENOMIC DNA]</scope>
    <source>
        <strain evidence="1 2">DSM 20014</strain>
    </source>
</reference>
<dbReference type="Pfam" id="PF01161">
    <property type="entry name" value="PBP"/>
    <property type="match status" value="1"/>
</dbReference>
<dbReference type="AlphaFoldDB" id="A0A0R2JS15"/>
<dbReference type="InterPro" id="IPR005247">
    <property type="entry name" value="YbhB_YbcL/LppC-like"/>
</dbReference>
<dbReference type="OrthoDB" id="9797506at2"/>
<keyword evidence="2" id="KW-1185">Reference proteome</keyword>
<sequence>MQIKKIAGYLPDKYSKYADKTFTFSNQPIVSFPIELADLPNETQFLALTLVDYDAIPVCGFPWIHWVVTNIPVTEHIPENFSQTDTQSVRGKNSFGSPFLEPADDKLVEHYVGPTPPDKDHHYTLTVYALDTKLALQNGFYLNELRTKLNQNVLDQASIEILAKK</sequence>
<gene>
    <name evidence="1" type="ORF">IV67_GL000435</name>
</gene>
<dbReference type="PANTHER" id="PTHR30289">
    <property type="entry name" value="UNCHARACTERIZED PROTEIN YBCL-RELATED"/>
    <property type="match status" value="1"/>
</dbReference>
<comment type="caution">
    <text evidence="1">The sequence shown here is derived from an EMBL/GenBank/DDBJ whole genome shotgun (WGS) entry which is preliminary data.</text>
</comment>
<dbReference type="RefSeq" id="WP_057787742.1">
    <property type="nucleotide sequence ID" value="NZ_JQCD01000024.1"/>
</dbReference>
<name>A0A0R2JS15_9LACO</name>
<dbReference type="Proteomes" id="UP000051673">
    <property type="component" value="Unassembled WGS sequence"/>
</dbReference>
<dbReference type="PANTHER" id="PTHR30289:SF1">
    <property type="entry name" value="PEBP (PHOSPHATIDYLETHANOLAMINE-BINDING PROTEIN) FAMILY PROTEIN"/>
    <property type="match status" value="1"/>
</dbReference>
<evidence type="ECO:0000313" key="1">
    <source>
        <dbReference type="EMBL" id="KRN76925.1"/>
    </source>
</evidence>
<dbReference type="SUPFAM" id="SSF49777">
    <property type="entry name" value="PEBP-like"/>
    <property type="match status" value="1"/>
</dbReference>
<organism evidence="1 2">
    <name type="scientific">Weissella minor</name>
    <dbReference type="NCBI Taxonomy" id="1620"/>
    <lineage>
        <taxon>Bacteria</taxon>
        <taxon>Bacillati</taxon>
        <taxon>Bacillota</taxon>
        <taxon>Bacilli</taxon>
        <taxon>Lactobacillales</taxon>
        <taxon>Lactobacillaceae</taxon>
        <taxon>Weissella</taxon>
    </lineage>
</organism>